<comment type="subunit">
    <text evidence="3">Heterodimer of a large and a small subunit.</text>
</comment>
<reference evidence="10 11" key="1">
    <citation type="submission" date="2019-01" db="EMBL/GenBank/DDBJ databases">
        <title>Ktedonosporobacter rubrisoli SCAWS-G2.</title>
        <authorList>
            <person name="Huang Y."/>
            <person name="Yan B."/>
        </authorList>
    </citation>
    <scope>NUCLEOTIDE SEQUENCE [LARGE SCALE GENOMIC DNA]</scope>
    <source>
        <strain evidence="10 11">SCAWS-G2</strain>
    </source>
</reference>
<evidence type="ECO:0000256" key="5">
    <source>
        <dbReference type="ARBA" id="ARBA00054899"/>
    </source>
</evidence>
<dbReference type="OrthoDB" id="389074at2"/>
<dbReference type="Pfam" id="PF00266">
    <property type="entry name" value="Aminotran_5"/>
    <property type="match status" value="1"/>
</dbReference>
<evidence type="ECO:0000256" key="2">
    <source>
        <dbReference type="ARBA" id="ARBA00009236"/>
    </source>
</evidence>
<name>A0A4P6JMA8_KTERU</name>
<accession>A0A4P6JMA8</accession>
<dbReference type="GO" id="GO:0004760">
    <property type="term" value="F:L-serine-pyruvate transaminase activity"/>
    <property type="evidence" value="ECO:0007669"/>
    <property type="project" value="TreeGrafter"/>
</dbReference>
<dbReference type="InterPro" id="IPR015421">
    <property type="entry name" value="PyrdxlP-dep_Trfase_major"/>
</dbReference>
<evidence type="ECO:0000256" key="7">
    <source>
        <dbReference type="PIRSR" id="PIRSR000524-1"/>
    </source>
</evidence>
<dbReference type="GO" id="GO:0008453">
    <property type="term" value="F:alanine-glyoxylate transaminase activity"/>
    <property type="evidence" value="ECO:0007669"/>
    <property type="project" value="TreeGrafter"/>
</dbReference>
<proteinExistence type="inferred from homology"/>
<evidence type="ECO:0000256" key="1">
    <source>
        <dbReference type="ARBA" id="ARBA00001933"/>
    </source>
</evidence>
<dbReference type="Gene3D" id="3.40.640.10">
    <property type="entry name" value="Type I PLP-dependent aspartate aminotransferase-like (Major domain)"/>
    <property type="match status" value="1"/>
</dbReference>
<dbReference type="RefSeq" id="WP_129886747.1">
    <property type="nucleotide sequence ID" value="NZ_CP035758.1"/>
</dbReference>
<dbReference type="PANTHER" id="PTHR21152:SF40">
    <property type="entry name" value="ALANINE--GLYOXYLATE AMINOTRANSFERASE"/>
    <property type="match status" value="1"/>
</dbReference>
<dbReference type="EMBL" id="CP035758">
    <property type="protein sequence ID" value="QBD76152.1"/>
    <property type="molecule type" value="Genomic_DNA"/>
</dbReference>
<feature type="domain" description="Aminotransferase class V" evidence="9">
    <location>
        <begin position="22"/>
        <end position="329"/>
    </location>
</feature>
<dbReference type="SUPFAM" id="SSF53383">
    <property type="entry name" value="PLP-dependent transferases"/>
    <property type="match status" value="1"/>
</dbReference>
<dbReference type="AlphaFoldDB" id="A0A4P6JMA8"/>
<feature type="binding site" evidence="7">
    <location>
        <position position="338"/>
    </location>
    <ligand>
        <name>substrate</name>
    </ligand>
</feature>
<dbReference type="InterPro" id="IPR015424">
    <property type="entry name" value="PyrdxlP-dep_Trfase"/>
</dbReference>
<dbReference type="FunFam" id="3.90.1150.10:FF:000031">
    <property type="entry name" value="Serine--glyoxylate aminotransferase"/>
    <property type="match status" value="1"/>
</dbReference>
<dbReference type="PIRSF" id="PIRSF000524">
    <property type="entry name" value="SPT"/>
    <property type="match status" value="1"/>
</dbReference>
<evidence type="ECO:0000256" key="6">
    <source>
        <dbReference type="ARBA" id="ARBA00079151"/>
    </source>
</evidence>
<dbReference type="InterPro" id="IPR024169">
    <property type="entry name" value="SP_NH2Trfase/AEP_transaminase"/>
</dbReference>
<comment type="similarity">
    <text evidence="2">Belongs to the class-V pyridoxal-phosphate-dependent aminotransferase family.</text>
</comment>
<protein>
    <recommendedName>
        <fullName evidence="6">Tritium exchange subunit</fullName>
    </recommendedName>
</protein>
<dbReference type="PANTHER" id="PTHR21152">
    <property type="entry name" value="AMINOTRANSFERASE CLASS V"/>
    <property type="match status" value="1"/>
</dbReference>
<evidence type="ECO:0000256" key="3">
    <source>
        <dbReference type="ARBA" id="ARBA00011771"/>
    </source>
</evidence>
<comment type="function">
    <text evidence="5">Soluble hydrogenase catalyzes both production and consumption of hydrogen from suitable artificial electron donors or acceptors. This subunit catalyzes the tritium-exchange activity.</text>
</comment>
<keyword evidence="4 8" id="KW-0663">Pyridoxal phosphate</keyword>
<dbReference type="Gene3D" id="3.90.1150.10">
    <property type="entry name" value="Aspartate Aminotransferase, domain 1"/>
    <property type="match status" value="1"/>
</dbReference>
<keyword evidence="11" id="KW-1185">Reference proteome</keyword>
<dbReference type="InterPro" id="IPR000192">
    <property type="entry name" value="Aminotrans_V_dom"/>
</dbReference>
<feature type="modified residue" description="N6-(pyridoxal phosphate)lysine" evidence="8">
    <location>
        <position position="193"/>
    </location>
</feature>
<dbReference type="FunFam" id="3.40.640.10:FF:000054">
    <property type="entry name" value="Serine--glyoxylate aminotransferase"/>
    <property type="match status" value="1"/>
</dbReference>
<dbReference type="GO" id="GO:0019265">
    <property type="term" value="P:glycine biosynthetic process, by transamination of glyoxylate"/>
    <property type="evidence" value="ECO:0007669"/>
    <property type="project" value="TreeGrafter"/>
</dbReference>
<dbReference type="Proteomes" id="UP000290365">
    <property type="component" value="Chromosome"/>
</dbReference>
<organism evidence="10 11">
    <name type="scientific">Ktedonosporobacter rubrisoli</name>
    <dbReference type="NCBI Taxonomy" id="2509675"/>
    <lineage>
        <taxon>Bacteria</taxon>
        <taxon>Bacillati</taxon>
        <taxon>Chloroflexota</taxon>
        <taxon>Ktedonobacteria</taxon>
        <taxon>Ktedonobacterales</taxon>
        <taxon>Ktedonosporobacteraceae</taxon>
        <taxon>Ktedonosporobacter</taxon>
    </lineage>
</organism>
<evidence type="ECO:0000256" key="8">
    <source>
        <dbReference type="PIRSR" id="PIRSR000524-50"/>
    </source>
</evidence>
<evidence type="ECO:0000313" key="10">
    <source>
        <dbReference type="EMBL" id="QBD76152.1"/>
    </source>
</evidence>
<evidence type="ECO:0000259" key="9">
    <source>
        <dbReference type="Pfam" id="PF00266"/>
    </source>
</evidence>
<evidence type="ECO:0000313" key="11">
    <source>
        <dbReference type="Proteomes" id="UP000290365"/>
    </source>
</evidence>
<evidence type="ECO:0000256" key="4">
    <source>
        <dbReference type="ARBA" id="ARBA00022898"/>
    </source>
</evidence>
<keyword evidence="10" id="KW-0032">Aminotransferase</keyword>
<comment type="cofactor">
    <cofactor evidence="1 8">
        <name>pyridoxal 5'-phosphate</name>
        <dbReference type="ChEBI" id="CHEBI:597326"/>
    </cofactor>
</comment>
<sequence>MLNEKLALHTPGPTPIPPQVAAAMARPMINHRGEAFSAIYRDVAEKLQPIFQTREQIYVIPGSGSSGWETAMVNFVPVGARVLNIVIGDFGERWVKANKALGFEVARLDYAAGSSANPADVAALLGKEQGTIKAVCLQQNETSTGVFNPVREIAAEAAKHGALVIVDAISSLGAFPFAMDEWGVDIVFTGSQKALMCPPGLMLIAASQRAWKAAEQIRNPRFYLDLHAYRQGFERAQTPYTPALSLYYGLQAALEMLHEEGLANVQERHYLMGKMCREAIKTTGLELLRQDEQFASPTVTAVKFTQGIAARTFRSTASKVFGVVLAGGQGALKETIFRIGHMGYITPNDVLVALASVENTLAYLGYPVETGKAVGAAQAVWLEHVRQER</sequence>
<gene>
    <name evidence="10" type="ORF">EPA93_09075</name>
</gene>
<dbReference type="InterPro" id="IPR015422">
    <property type="entry name" value="PyrdxlP-dep_Trfase_small"/>
</dbReference>
<keyword evidence="10" id="KW-0808">Transferase</keyword>
<dbReference type="KEGG" id="kbs:EPA93_09075"/>